<keyword evidence="4" id="KW-1185">Reference proteome</keyword>
<dbReference type="PROSITE" id="PS00195">
    <property type="entry name" value="GLUTAREDOXIN_1"/>
    <property type="match status" value="1"/>
</dbReference>
<dbReference type="SUPFAM" id="SSF52833">
    <property type="entry name" value="Thioredoxin-like"/>
    <property type="match status" value="1"/>
</dbReference>
<keyword evidence="1" id="KW-0472">Membrane</keyword>
<dbReference type="InterPro" id="IPR011767">
    <property type="entry name" value="GLR_AS"/>
</dbReference>
<feature type="transmembrane region" description="Helical" evidence="1">
    <location>
        <begin position="232"/>
        <end position="256"/>
    </location>
</feature>
<dbReference type="Gene3D" id="3.40.30.10">
    <property type="entry name" value="Glutaredoxin"/>
    <property type="match status" value="1"/>
</dbReference>
<organism evidence="3 4">
    <name type="scientific">Nitrosomonas marina</name>
    <dbReference type="NCBI Taxonomy" id="917"/>
    <lineage>
        <taxon>Bacteria</taxon>
        <taxon>Pseudomonadati</taxon>
        <taxon>Pseudomonadota</taxon>
        <taxon>Betaproteobacteria</taxon>
        <taxon>Nitrosomonadales</taxon>
        <taxon>Nitrosomonadaceae</taxon>
        <taxon>Nitrosomonas</taxon>
    </lineage>
</organism>
<feature type="transmembrane region" description="Helical" evidence="1">
    <location>
        <begin position="375"/>
        <end position="392"/>
    </location>
</feature>
<feature type="transmembrane region" description="Helical" evidence="1">
    <location>
        <begin position="207"/>
        <end position="226"/>
    </location>
</feature>
<gene>
    <name evidence="3" type="ORF">SAMN05216326_1118</name>
</gene>
<evidence type="ECO:0000256" key="1">
    <source>
        <dbReference type="SAM" id="Phobius"/>
    </source>
</evidence>
<keyword evidence="1" id="KW-0812">Transmembrane</keyword>
<dbReference type="InterPro" id="IPR002109">
    <property type="entry name" value="Glutaredoxin"/>
</dbReference>
<keyword evidence="1" id="KW-1133">Transmembrane helix</keyword>
<dbReference type="Proteomes" id="UP000199345">
    <property type="component" value="Unassembled WGS sequence"/>
</dbReference>
<dbReference type="AlphaFoldDB" id="A0A1I0BKT9"/>
<evidence type="ECO:0000259" key="2">
    <source>
        <dbReference type="Pfam" id="PF00462"/>
    </source>
</evidence>
<dbReference type="RefSeq" id="WP_090657849.1">
    <property type="nucleotide sequence ID" value="NZ_FOIA01000011.1"/>
</dbReference>
<dbReference type="InterPro" id="IPR036249">
    <property type="entry name" value="Thioredoxin-like_sf"/>
</dbReference>
<feature type="transmembrane region" description="Helical" evidence="1">
    <location>
        <begin position="168"/>
        <end position="195"/>
    </location>
</feature>
<accession>A0A1I0BKT9</accession>
<dbReference type="EMBL" id="FOIA01000011">
    <property type="protein sequence ID" value="SET06872.1"/>
    <property type="molecule type" value="Genomic_DNA"/>
</dbReference>
<sequence length="398" mass="43825">MVLHGFKQGSDIIKNLLKLCRLFTVFILCYCLSVPLSVQPLYAANEQEQAQLIIHENVLEVFVREGCPHCSKAKTFLEKLQEDRPWLKIVYYWVDRDSEALDRLLRYSQMAGTWPPGVPTFQFNGQLTVGFDNPENAGALLTAVVDQTAVEQDHVDAPLLGTLHIERLGLPLFTVAIGLLDGFNPCAMWVLLFLLSLLVHLQDRRKMVLIAGTFVLASGAVYYAFMAAWLNIFLLVGFSAALRWTLGGIALAIGGFNIKDFFAWRQGFSLSIPDAAKPGLYTRMRTVLAADKLVLSMTGVAALAVLVNFIELLCTAGFPAIYTAILAQQGLNVTGYYAYLGLYILAYLADDALMVTVAVIALSNRKLTEQAGRRLKLISGIVMLGLGCVLIAKPDLLM</sequence>
<evidence type="ECO:0000313" key="4">
    <source>
        <dbReference type="Proteomes" id="UP000199345"/>
    </source>
</evidence>
<evidence type="ECO:0000313" key="3">
    <source>
        <dbReference type="EMBL" id="SET06872.1"/>
    </source>
</evidence>
<protein>
    <submittedName>
        <fullName evidence="3">Glutaredoxin</fullName>
    </submittedName>
</protein>
<name>A0A1I0BKT9_9PROT</name>
<dbReference type="Pfam" id="PF00462">
    <property type="entry name" value="Glutaredoxin"/>
    <property type="match status" value="1"/>
</dbReference>
<feature type="transmembrane region" description="Helical" evidence="1">
    <location>
        <begin position="293"/>
        <end position="325"/>
    </location>
</feature>
<proteinExistence type="predicted"/>
<dbReference type="PROSITE" id="PS51354">
    <property type="entry name" value="GLUTAREDOXIN_2"/>
    <property type="match status" value="1"/>
</dbReference>
<dbReference type="OrthoDB" id="9798180at2"/>
<reference evidence="4" key="1">
    <citation type="submission" date="2016-10" db="EMBL/GenBank/DDBJ databases">
        <authorList>
            <person name="Varghese N."/>
            <person name="Submissions S."/>
        </authorList>
    </citation>
    <scope>NUCLEOTIDE SEQUENCE [LARGE SCALE GENOMIC DNA]</scope>
    <source>
        <strain evidence="4">Nm71</strain>
    </source>
</reference>
<feature type="domain" description="Glutaredoxin" evidence="2">
    <location>
        <begin position="60"/>
        <end position="126"/>
    </location>
</feature>
<feature type="transmembrane region" description="Helical" evidence="1">
    <location>
        <begin position="337"/>
        <end position="363"/>
    </location>
</feature>